<name>A0A2Z6MIY9_TRISU</name>
<organism evidence="1 2">
    <name type="scientific">Trifolium subterraneum</name>
    <name type="common">Subterranean clover</name>
    <dbReference type="NCBI Taxonomy" id="3900"/>
    <lineage>
        <taxon>Eukaryota</taxon>
        <taxon>Viridiplantae</taxon>
        <taxon>Streptophyta</taxon>
        <taxon>Embryophyta</taxon>
        <taxon>Tracheophyta</taxon>
        <taxon>Spermatophyta</taxon>
        <taxon>Magnoliopsida</taxon>
        <taxon>eudicotyledons</taxon>
        <taxon>Gunneridae</taxon>
        <taxon>Pentapetalae</taxon>
        <taxon>rosids</taxon>
        <taxon>fabids</taxon>
        <taxon>Fabales</taxon>
        <taxon>Fabaceae</taxon>
        <taxon>Papilionoideae</taxon>
        <taxon>50 kb inversion clade</taxon>
        <taxon>NPAAA clade</taxon>
        <taxon>Hologalegina</taxon>
        <taxon>IRL clade</taxon>
        <taxon>Trifolieae</taxon>
        <taxon>Trifolium</taxon>
    </lineage>
</organism>
<accession>A0A2Z6MIY9</accession>
<dbReference type="Proteomes" id="UP000242715">
    <property type="component" value="Unassembled WGS sequence"/>
</dbReference>
<keyword evidence="2" id="KW-1185">Reference proteome</keyword>
<dbReference type="AlphaFoldDB" id="A0A2Z6MIY9"/>
<protein>
    <submittedName>
        <fullName evidence="1">Uncharacterized protein</fullName>
    </submittedName>
</protein>
<sequence length="74" mass="8063">MSAALSADSISASRLIERWISKLKKEKLLCSPGGEGMDLFQQHMLEVCNSRAVIDSLRLVNRRDGGGNSETAIT</sequence>
<reference evidence="2" key="1">
    <citation type="journal article" date="2017" name="Front. Plant Sci.">
        <title>Climate Clever Clovers: New Paradigm to Reduce the Environmental Footprint of Ruminants by Breeding Low Methanogenic Forages Utilizing Haplotype Variation.</title>
        <authorList>
            <person name="Kaur P."/>
            <person name="Appels R."/>
            <person name="Bayer P.E."/>
            <person name="Keeble-Gagnere G."/>
            <person name="Wang J."/>
            <person name="Hirakawa H."/>
            <person name="Shirasawa K."/>
            <person name="Vercoe P."/>
            <person name="Stefanova K."/>
            <person name="Durmic Z."/>
            <person name="Nichols P."/>
            <person name="Revell C."/>
            <person name="Isobe S.N."/>
            <person name="Edwards D."/>
            <person name="Erskine W."/>
        </authorList>
    </citation>
    <scope>NUCLEOTIDE SEQUENCE [LARGE SCALE GENOMIC DNA]</scope>
    <source>
        <strain evidence="2">cv. Daliak</strain>
    </source>
</reference>
<proteinExistence type="predicted"/>
<evidence type="ECO:0000313" key="1">
    <source>
        <dbReference type="EMBL" id="GAU29793.1"/>
    </source>
</evidence>
<gene>
    <name evidence="1" type="ORF">TSUD_293610</name>
</gene>
<evidence type="ECO:0000313" key="2">
    <source>
        <dbReference type="Proteomes" id="UP000242715"/>
    </source>
</evidence>
<dbReference type="EMBL" id="DF973406">
    <property type="protein sequence ID" value="GAU29793.1"/>
    <property type="molecule type" value="Genomic_DNA"/>
</dbReference>